<feature type="compositionally biased region" description="Basic and acidic residues" evidence="1">
    <location>
        <begin position="9"/>
        <end position="19"/>
    </location>
</feature>
<sequence length="152" mass="16712">MYVSAGRAGTKDRRHEAARCDSGLQAPRSGCGSHSDEGETKHRQRLVSTRDLRVTSPGSPSPRIKGRQDARVHMAACNVFCTFSCDSTRTIASIDVRDSETPSSGCEGRQRFTRGEREHRTRLAVTRLTCVVDTAPAAVARPAYRLPPRVRC</sequence>
<dbReference type="AlphaFoldDB" id="A0A5C2S584"/>
<evidence type="ECO:0000313" key="3">
    <source>
        <dbReference type="Proteomes" id="UP000313359"/>
    </source>
</evidence>
<evidence type="ECO:0000313" key="2">
    <source>
        <dbReference type="EMBL" id="RPD58740.1"/>
    </source>
</evidence>
<organism evidence="2 3">
    <name type="scientific">Lentinus tigrinus ALCF2SS1-6</name>
    <dbReference type="NCBI Taxonomy" id="1328759"/>
    <lineage>
        <taxon>Eukaryota</taxon>
        <taxon>Fungi</taxon>
        <taxon>Dikarya</taxon>
        <taxon>Basidiomycota</taxon>
        <taxon>Agaricomycotina</taxon>
        <taxon>Agaricomycetes</taxon>
        <taxon>Polyporales</taxon>
        <taxon>Polyporaceae</taxon>
        <taxon>Lentinus</taxon>
    </lineage>
</organism>
<proteinExistence type="predicted"/>
<gene>
    <name evidence="2" type="ORF">L227DRAFT_175524</name>
</gene>
<protein>
    <submittedName>
        <fullName evidence="2">Uncharacterized protein</fullName>
    </submittedName>
</protein>
<evidence type="ECO:0000256" key="1">
    <source>
        <dbReference type="SAM" id="MobiDB-lite"/>
    </source>
</evidence>
<dbReference type="Proteomes" id="UP000313359">
    <property type="component" value="Unassembled WGS sequence"/>
</dbReference>
<name>A0A5C2S584_9APHY</name>
<keyword evidence="3" id="KW-1185">Reference proteome</keyword>
<feature type="region of interest" description="Disordered" evidence="1">
    <location>
        <begin position="1"/>
        <end position="68"/>
    </location>
</feature>
<dbReference type="EMBL" id="ML122273">
    <property type="protein sequence ID" value="RPD58740.1"/>
    <property type="molecule type" value="Genomic_DNA"/>
</dbReference>
<accession>A0A5C2S584</accession>
<reference evidence="2" key="1">
    <citation type="journal article" date="2018" name="Genome Biol. Evol.">
        <title>Genomics and development of Lentinus tigrinus, a white-rot wood-decaying mushroom with dimorphic fruiting bodies.</title>
        <authorList>
            <person name="Wu B."/>
            <person name="Xu Z."/>
            <person name="Knudson A."/>
            <person name="Carlson A."/>
            <person name="Chen N."/>
            <person name="Kovaka S."/>
            <person name="LaButti K."/>
            <person name="Lipzen A."/>
            <person name="Pennachio C."/>
            <person name="Riley R."/>
            <person name="Schakwitz W."/>
            <person name="Umezawa K."/>
            <person name="Ohm R.A."/>
            <person name="Grigoriev I.V."/>
            <person name="Nagy L.G."/>
            <person name="Gibbons J."/>
            <person name="Hibbett D."/>
        </authorList>
    </citation>
    <scope>NUCLEOTIDE SEQUENCE [LARGE SCALE GENOMIC DNA]</scope>
    <source>
        <strain evidence="2">ALCF2SS1-6</strain>
    </source>
</reference>